<dbReference type="InterPro" id="IPR050659">
    <property type="entry name" value="Peptidase_M24B"/>
</dbReference>
<dbReference type="PANTHER" id="PTHR46112">
    <property type="entry name" value="AMINOPEPTIDASE"/>
    <property type="match status" value="1"/>
</dbReference>
<dbReference type="Proteomes" id="UP001589643">
    <property type="component" value="Unassembled WGS sequence"/>
</dbReference>
<evidence type="ECO:0000313" key="4">
    <source>
        <dbReference type="Proteomes" id="UP001589643"/>
    </source>
</evidence>
<name>A0ABV5EQ86_9MICO</name>
<protein>
    <submittedName>
        <fullName evidence="3">M24 family metallopeptidase</fullName>
    </submittedName>
</protein>
<evidence type="ECO:0000256" key="1">
    <source>
        <dbReference type="SAM" id="MobiDB-lite"/>
    </source>
</evidence>
<organism evidence="3 4">
    <name type="scientific">Microbacterium plantarum</name>
    <dbReference type="NCBI Taxonomy" id="1816425"/>
    <lineage>
        <taxon>Bacteria</taxon>
        <taxon>Bacillati</taxon>
        <taxon>Actinomycetota</taxon>
        <taxon>Actinomycetes</taxon>
        <taxon>Micrococcales</taxon>
        <taxon>Microbacteriaceae</taxon>
        <taxon>Microbacterium</taxon>
    </lineage>
</organism>
<proteinExistence type="predicted"/>
<evidence type="ECO:0000259" key="2">
    <source>
        <dbReference type="Pfam" id="PF00557"/>
    </source>
</evidence>
<keyword evidence="4" id="KW-1185">Reference proteome</keyword>
<gene>
    <name evidence="3" type="ORF">AB7P39_04655</name>
</gene>
<accession>A0ABV5EQ86</accession>
<dbReference type="InterPro" id="IPR036005">
    <property type="entry name" value="Creatinase/aminopeptidase-like"/>
</dbReference>
<dbReference type="PANTHER" id="PTHR46112:SF2">
    <property type="entry name" value="XAA-PRO AMINOPEPTIDASE P-RELATED"/>
    <property type="match status" value="1"/>
</dbReference>
<dbReference type="EMBL" id="JBHLHV010000001">
    <property type="protein sequence ID" value="MFB8892133.1"/>
    <property type="molecule type" value="Genomic_DNA"/>
</dbReference>
<comment type="caution">
    <text evidence="3">The sequence shown here is derived from an EMBL/GenBank/DDBJ whole genome shotgun (WGS) entry which is preliminary data.</text>
</comment>
<dbReference type="RefSeq" id="WP_378717235.1">
    <property type="nucleotide sequence ID" value="NZ_JBHLHV010000001.1"/>
</dbReference>
<dbReference type="CDD" id="cd01066">
    <property type="entry name" value="APP_MetAP"/>
    <property type="match status" value="1"/>
</dbReference>
<evidence type="ECO:0000313" key="3">
    <source>
        <dbReference type="EMBL" id="MFB8892133.1"/>
    </source>
</evidence>
<sequence>MSAITTAEAADTVSATSAGPTTERDVKRRRLASVREDAGADALVLSSHEALSWYLGGIRTHVSFAGPPVLAVRVAEGGDTLFVSANEADRLIAEELAPDDAARVARVPWYESVVAHALSGGSGGPSEGRGDLAVDESEVGPQLRAARAELVPEEVDRYRALGRAVAEVLTDVAAELSPLTSERAAAARLAAGLVARGIDPLVVLVAGEPRLPHRHPLPTDSPLGARAMLVVCGRRHGLIANATRWVGAAGGDDERILAVEAAFFAATRPGAHLNEVFAAGCRGYADAGFDPDEWERHHQGGPTGYAGRDPRATAETRDLVRSPHAFAWNPSAPGAKVEDTVIVTDAGVEVLTVDSRWPTTTVGGIARPVARPFS</sequence>
<dbReference type="InterPro" id="IPR000994">
    <property type="entry name" value="Pept_M24"/>
</dbReference>
<feature type="region of interest" description="Disordered" evidence="1">
    <location>
        <begin position="295"/>
        <end position="314"/>
    </location>
</feature>
<dbReference type="SUPFAM" id="SSF55920">
    <property type="entry name" value="Creatinase/aminopeptidase"/>
    <property type="match status" value="1"/>
</dbReference>
<dbReference type="Pfam" id="PF00557">
    <property type="entry name" value="Peptidase_M24"/>
    <property type="match status" value="1"/>
</dbReference>
<feature type="region of interest" description="Disordered" evidence="1">
    <location>
        <begin position="118"/>
        <end position="138"/>
    </location>
</feature>
<reference evidence="3 4" key="1">
    <citation type="submission" date="2024-08" db="EMBL/GenBank/DDBJ databases">
        <title>Heavy metals resistant antinobacteria isolated from wastewater.</title>
        <authorList>
            <person name="Roman Ponce B."/>
            <person name="Blanco Mercado M.A."/>
            <person name="Avila Aldana I.N."/>
            <person name="Morales Arrieta S."/>
        </authorList>
    </citation>
    <scope>NUCLEOTIDE SEQUENCE [LARGE SCALE GENOMIC DNA]</scope>
    <source>
        <strain evidence="4">sma-1</strain>
    </source>
</reference>
<feature type="domain" description="Peptidase M24" evidence="2">
    <location>
        <begin position="157"/>
        <end position="345"/>
    </location>
</feature>
<feature type="region of interest" description="Disordered" evidence="1">
    <location>
        <begin position="1"/>
        <end position="26"/>
    </location>
</feature>
<dbReference type="Gene3D" id="3.90.230.10">
    <property type="entry name" value="Creatinase/methionine aminopeptidase superfamily"/>
    <property type="match status" value="1"/>
</dbReference>